<name>A0ABU2NWT8_9ACTN</name>
<evidence type="ECO:0000256" key="1">
    <source>
        <dbReference type="ARBA" id="ARBA00022527"/>
    </source>
</evidence>
<reference evidence="4" key="1">
    <citation type="submission" date="2023-07" db="EMBL/GenBank/DDBJ databases">
        <title>30 novel species of actinomycetes from the DSMZ collection.</title>
        <authorList>
            <person name="Nouioui I."/>
        </authorList>
    </citation>
    <scope>NUCLEOTIDE SEQUENCE [LARGE SCALE GENOMIC DNA]</scope>
    <source>
        <strain evidence="4">DSM 42041</strain>
    </source>
</reference>
<dbReference type="InterPro" id="IPR003594">
    <property type="entry name" value="HATPase_dom"/>
</dbReference>
<keyword evidence="4" id="KW-1185">Reference proteome</keyword>
<accession>A0ABU2NWT8</accession>
<dbReference type="InterPro" id="IPR036890">
    <property type="entry name" value="HATPase_C_sf"/>
</dbReference>
<evidence type="ECO:0000313" key="3">
    <source>
        <dbReference type="EMBL" id="MDT0380073.1"/>
    </source>
</evidence>
<sequence length="165" mass="18198">MTSEFSSPVRPAPSDRRSDFLRPARHFSMLFSSTPRGARLARRLAGEWLDTWGLPYGGTAHDALTLIVAELCNNAACHGRVAGRDFRLDLSTVGPATVRVEVTDTRSERLPVALTPPTDSARGRGLVLVDALASRWDYRRRVGAPGKTVWAEYDVNGRQADRQSH</sequence>
<dbReference type="PANTHER" id="PTHR35526">
    <property type="entry name" value="ANTI-SIGMA-F FACTOR RSBW-RELATED"/>
    <property type="match status" value="1"/>
</dbReference>
<evidence type="ECO:0000313" key="4">
    <source>
        <dbReference type="Proteomes" id="UP001183414"/>
    </source>
</evidence>
<dbReference type="PANTHER" id="PTHR35526:SF3">
    <property type="entry name" value="ANTI-SIGMA-F FACTOR RSBW"/>
    <property type="match status" value="1"/>
</dbReference>
<dbReference type="Gene3D" id="3.30.565.10">
    <property type="entry name" value="Histidine kinase-like ATPase, C-terminal domain"/>
    <property type="match status" value="1"/>
</dbReference>
<keyword evidence="1" id="KW-0723">Serine/threonine-protein kinase</keyword>
<dbReference type="Proteomes" id="UP001183414">
    <property type="component" value="Unassembled WGS sequence"/>
</dbReference>
<keyword evidence="3" id="KW-0547">Nucleotide-binding</keyword>
<dbReference type="RefSeq" id="WP_311673847.1">
    <property type="nucleotide sequence ID" value="NZ_JAVREQ010000012.1"/>
</dbReference>
<comment type="caution">
    <text evidence="3">The sequence shown here is derived from an EMBL/GenBank/DDBJ whole genome shotgun (WGS) entry which is preliminary data.</text>
</comment>
<dbReference type="EMBL" id="JAVREQ010000012">
    <property type="protein sequence ID" value="MDT0380073.1"/>
    <property type="molecule type" value="Genomic_DNA"/>
</dbReference>
<keyword evidence="1" id="KW-0808">Transferase</keyword>
<dbReference type="InterPro" id="IPR050267">
    <property type="entry name" value="Anti-sigma-factor_SerPK"/>
</dbReference>
<dbReference type="CDD" id="cd16936">
    <property type="entry name" value="HATPase_RsbW-like"/>
    <property type="match status" value="1"/>
</dbReference>
<keyword evidence="1" id="KW-0418">Kinase</keyword>
<keyword evidence="3" id="KW-0067">ATP-binding</keyword>
<gene>
    <name evidence="3" type="ORF">RM572_15025</name>
</gene>
<proteinExistence type="predicted"/>
<feature type="domain" description="Histidine kinase/HSP90-like ATPase" evidence="2">
    <location>
        <begin position="31"/>
        <end position="151"/>
    </location>
</feature>
<dbReference type="Pfam" id="PF13581">
    <property type="entry name" value="HATPase_c_2"/>
    <property type="match status" value="1"/>
</dbReference>
<dbReference type="GO" id="GO:0005524">
    <property type="term" value="F:ATP binding"/>
    <property type="evidence" value="ECO:0007669"/>
    <property type="project" value="UniProtKB-KW"/>
</dbReference>
<protein>
    <submittedName>
        <fullName evidence="3">ATP-binding protein</fullName>
    </submittedName>
</protein>
<evidence type="ECO:0000259" key="2">
    <source>
        <dbReference type="Pfam" id="PF13581"/>
    </source>
</evidence>
<organism evidence="3 4">
    <name type="scientific">Streptomyces hazeniae</name>
    <dbReference type="NCBI Taxonomy" id="3075538"/>
    <lineage>
        <taxon>Bacteria</taxon>
        <taxon>Bacillati</taxon>
        <taxon>Actinomycetota</taxon>
        <taxon>Actinomycetes</taxon>
        <taxon>Kitasatosporales</taxon>
        <taxon>Streptomycetaceae</taxon>
        <taxon>Streptomyces</taxon>
    </lineage>
</organism>